<reference evidence="4 5" key="1">
    <citation type="submission" date="2018-09" db="EMBL/GenBank/DDBJ databases">
        <title>Mesorhizobium carmichaelinearum sp. nov. isolated from Carmichaelinea spp. root nodules in New Zealand.</title>
        <authorList>
            <person name="De Meyer S.E."/>
        </authorList>
    </citation>
    <scope>NUCLEOTIDE SEQUENCE [LARGE SCALE GENOMIC DNA]</scope>
    <source>
        <strain evidence="4 5">LMG 28313</strain>
    </source>
</reference>
<dbReference type="CDD" id="cd01536">
    <property type="entry name" value="PBP1_ABC_sugar_binding-like"/>
    <property type="match status" value="1"/>
</dbReference>
<evidence type="ECO:0000313" key="5">
    <source>
        <dbReference type="Proteomes" id="UP000275530"/>
    </source>
</evidence>
<proteinExistence type="inferred from homology"/>
<dbReference type="AlphaFoldDB" id="A0A6M7TWN1"/>
<dbReference type="RefSeq" id="WP_020629175.1">
    <property type="nucleotide sequence ID" value="NZ_CP033508.1"/>
</dbReference>
<keyword evidence="3" id="KW-0732">Signal</keyword>
<dbReference type="PANTHER" id="PTHR46847:SF1">
    <property type="entry name" value="D-ALLOSE-BINDING PERIPLASMIC PROTEIN-RELATED"/>
    <property type="match status" value="1"/>
</dbReference>
<organism evidence="4 5">
    <name type="scientific">Mesorhizobium jarvisii</name>
    <dbReference type="NCBI Taxonomy" id="1777867"/>
    <lineage>
        <taxon>Bacteria</taxon>
        <taxon>Pseudomonadati</taxon>
        <taxon>Pseudomonadota</taxon>
        <taxon>Alphaproteobacteria</taxon>
        <taxon>Hyphomicrobiales</taxon>
        <taxon>Phyllobacteriaceae</taxon>
        <taxon>Mesorhizobium</taxon>
    </lineage>
</organism>
<evidence type="ECO:0000256" key="2">
    <source>
        <dbReference type="ARBA" id="ARBA00007639"/>
    </source>
</evidence>
<gene>
    <name evidence="4" type="ORF">D3242_28505</name>
</gene>
<sequence length="380" mass="40831">MFWQTGRFAMQQLLPIAALLLATNVASMAEGSPGITVPTVLQPFVPTAPSCSKPTDLKPILAFAKDNKREFIEGVDHGLAQAAEDNHLEYRVALAANDSAKMISDVEALRAERVGGIVVSPVDPAALAPSLQKAMWSGTYVSTVVAPPATSLLNAPQYLTGKELGDAAVAYIKDKFHGRADVVLLTQDSLQFLTPRFVAIRDALDTLPDVRIVADISPNPVSKEGGLATMRMVIQAHPHVDVVLGADGVVLGALQALREAGKDRPDQFIGGIDGEPEAIAEITKGGPYKMTVSLNSPVFGYAMGQHAADWLEGKPIPQAMDILPHVITAQNLGDYQKDLANPGAVYADPARRDGYLRMYGNICYDSRDQYLNFPWSSESR</sequence>
<dbReference type="InterPro" id="IPR028082">
    <property type="entry name" value="Peripla_BP_I"/>
</dbReference>
<dbReference type="EMBL" id="QZXA01000014">
    <property type="protein sequence ID" value="RJT29550.1"/>
    <property type="molecule type" value="Genomic_DNA"/>
</dbReference>
<dbReference type="Gene3D" id="3.40.50.2300">
    <property type="match status" value="2"/>
</dbReference>
<dbReference type="GO" id="GO:0030313">
    <property type="term" value="C:cell envelope"/>
    <property type="evidence" value="ECO:0007669"/>
    <property type="project" value="UniProtKB-SubCell"/>
</dbReference>
<comment type="subcellular location">
    <subcellularLocation>
        <location evidence="1">Cell envelope</location>
    </subcellularLocation>
</comment>
<evidence type="ECO:0000256" key="3">
    <source>
        <dbReference type="ARBA" id="ARBA00022729"/>
    </source>
</evidence>
<dbReference type="PANTHER" id="PTHR46847">
    <property type="entry name" value="D-ALLOSE-BINDING PERIPLASMIC PROTEIN-RELATED"/>
    <property type="match status" value="1"/>
</dbReference>
<dbReference type="Proteomes" id="UP000275530">
    <property type="component" value="Unassembled WGS sequence"/>
</dbReference>
<name>A0A6M7TWN1_9HYPH</name>
<evidence type="ECO:0000313" key="4">
    <source>
        <dbReference type="EMBL" id="RJT29550.1"/>
    </source>
</evidence>
<evidence type="ECO:0000256" key="1">
    <source>
        <dbReference type="ARBA" id="ARBA00004196"/>
    </source>
</evidence>
<dbReference type="GO" id="GO:0030246">
    <property type="term" value="F:carbohydrate binding"/>
    <property type="evidence" value="ECO:0007669"/>
    <property type="project" value="UniProtKB-ARBA"/>
</dbReference>
<dbReference type="InterPro" id="IPR025997">
    <property type="entry name" value="SBP_2_dom"/>
</dbReference>
<keyword evidence="5" id="KW-1185">Reference proteome</keyword>
<comment type="similarity">
    <text evidence="2">Belongs to the bacterial solute-binding protein 2 family.</text>
</comment>
<dbReference type="Pfam" id="PF13407">
    <property type="entry name" value="Peripla_BP_4"/>
    <property type="match status" value="1"/>
</dbReference>
<dbReference type="SUPFAM" id="SSF53822">
    <property type="entry name" value="Periplasmic binding protein-like I"/>
    <property type="match status" value="1"/>
</dbReference>
<comment type="caution">
    <text evidence="4">The sequence shown here is derived from an EMBL/GenBank/DDBJ whole genome shotgun (WGS) entry which is preliminary data.</text>
</comment>
<accession>A0A6M7TWN1</accession>
<protein>
    <submittedName>
        <fullName evidence="4">Sugar ABC transporter substrate-binding protein</fullName>
    </submittedName>
</protein>